<dbReference type="SUPFAM" id="SSF48208">
    <property type="entry name" value="Six-hairpin glycosidases"/>
    <property type="match status" value="1"/>
</dbReference>
<accession>A0A328TVQ6</accession>
<name>A0A328TVQ6_9BACL</name>
<dbReference type="PIRSF" id="PIRSF007663">
    <property type="entry name" value="UCP007663"/>
    <property type="match status" value="1"/>
</dbReference>
<dbReference type="InterPro" id="IPR049053">
    <property type="entry name" value="AFCA-like_C"/>
</dbReference>
<organism evidence="4 5">
    <name type="scientific">Paenibacillus montanisoli</name>
    <dbReference type="NCBI Taxonomy" id="2081970"/>
    <lineage>
        <taxon>Bacteria</taxon>
        <taxon>Bacillati</taxon>
        <taxon>Bacillota</taxon>
        <taxon>Bacilli</taxon>
        <taxon>Bacillales</taxon>
        <taxon>Paenibacillaceae</taxon>
        <taxon>Paenibacillus</taxon>
    </lineage>
</organism>
<evidence type="ECO:0000259" key="1">
    <source>
        <dbReference type="Pfam" id="PF14498"/>
    </source>
</evidence>
<dbReference type="Gene3D" id="1.50.10.10">
    <property type="match status" value="1"/>
</dbReference>
<dbReference type="PANTHER" id="PTHR31084:SF0">
    <property type="entry name" value="ALPHA-L-FUCOSIDASE 2"/>
    <property type="match status" value="1"/>
</dbReference>
<comment type="caution">
    <text evidence="4">The sequence shown here is derived from an EMBL/GenBank/DDBJ whole genome shotgun (WGS) entry which is preliminary data.</text>
</comment>
<dbReference type="InterPro" id="IPR027414">
    <property type="entry name" value="GH95_N_dom"/>
</dbReference>
<gene>
    <name evidence="4" type="ORF">DL346_21250</name>
</gene>
<dbReference type="InterPro" id="IPR016518">
    <property type="entry name" value="Alpha-L-fucosidase"/>
</dbReference>
<dbReference type="GO" id="GO:0005975">
    <property type="term" value="P:carbohydrate metabolic process"/>
    <property type="evidence" value="ECO:0007669"/>
    <property type="project" value="InterPro"/>
</dbReference>
<protein>
    <submittedName>
        <fullName evidence="4">Glycoside hydrolase family 95 protein</fullName>
    </submittedName>
</protein>
<keyword evidence="5" id="KW-1185">Reference proteome</keyword>
<feature type="domain" description="Glycosyl hydrolase family 95 catalytic" evidence="3">
    <location>
        <begin position="281"/>
        <end position="684"/>
    </location>
</feature>
<evidence type="ECO:0000259" key="2">
    <source>
        <dbReference type="Pfam" id="PF21307"/>
    </source>
</evidence>
<feature type="domain" description="Glycosyl hydrolase family 95 N-terminal" evidence="1">
    <location>
        <begin position="14"/>
        <end position="259"/>
    </location>
</feature>
<dbReference type="Pfam" id="PF21307">
    <property type="entry name" value="Glyco_hydro_95_C"/>
    <property type="match status" value="1"/>
</dbReference>
<evidence type="ECO:0000313" key="5">
    <source>
        <dbReference type="Proteomes" id="UP000249260"/>
    </source>
</evidence>
<keyword evidence="4" id="KW-0378">Hydrolase</keyword>
<feature type="domain" description="Alpha fucosidase A-like C-terminal" evidence="2">
    <location>
        <begin position="686"/>
        <end position="749"/>
    </location>
</feature>
<dbReference type="PANTHER" id="PTHR31084">
    <property type="entry name" value="ALPHA-L-FUCOSIDASE 2"/>
    <property type="match status" value="1"/>
</dbReference>
<dbReference type="Pfam" id="PF14498">
    <property type="entry name" value="Glyco_hyd_65N_2"/>
    <property type="match status" value="1"/>
</dbReference>
<dbReference type="Proteomes" id="UP000249260">
    <property type="component" value="Unassembled WGS sequence"/>
</dbReference>
<dbReference type="OrthoDB" id="9802600at2"/>
<dbReference type="EMBL" id="QLUW01000004">
    <property type="protein sequence ID" value="RAP74589.1"/>
    <property type="molecule type" value="Genomic_DNA"/>
</dbReference>
<proteinExistence type="predicted"/>
<dbReference type="Pfam" id="PF22124">
    <property type="entry name" value="Glyco_hydro_95_cat"/>
    <property type="match status" value="1"/>
</dbReference>
<dbReference type="InterPro" id="IPR054363">
    <property type="entry name" value="GH95_cat"/>
</dbReference>
<dbReference type="InterPro" id="IPR008928">
    <property type="entry name" value="6-hairpin_glycosidase_sf"/>
</dbReference>
<evidence type="ECO:0000259" key="3">
    <source>
        <dbReference type="Pfam" id="PF22124"/>
    </source>
</evidence>
<dbReference type="InterPro" id="IPR012341">
    <property type="entry name" value="6hp_glycosidase-like_sf"/>
</dbReference>
<dbReference type="GO" id="GO:0004560">
    <property type="term" value="F:alpha-L-fucosidase activity"/>
    <property type="evidence" value="ECO:0007669"/>
    <property type="project" value="InterPro"/>
</dbReference>
<evidence type="ECO:0000313" key="4">
    <source>
        <dbReference type="EMBL" id="RAP74589.1"/>
    </source>
</evidence>
<reference evidence="4 5" key="1">
    <citation type="submission" date="2018-06" db="EMBL/GenBank/DDBJ databases">
        <title>Paenibacillus montanisoli sp. nov., isolated from mountain area soil.</title>
        <authorList>
            <person name="Wu M."/>
        </authorList>
    </citation>
    <scope>NUCLEOTIDE SEQUENCE [LARGE SCALE GENOMIC DNA]</scope>
    <source>
        <strain evidence="4 5">RA17</strain>
    </source>
</reference>
<dbReference type="RefSeq" id="WP_112884378.1">
    <property type="nucleotide sequence ID" value="NZ_QLUW01000004.1"/>
</dbReference>
<sequence>MNEKLEDRQSNHRLWYRKPATCWGESLPLGNGRLGAMVYGGVEKETIQFNEESIYSGQRQDADNPDCLTHLQEIREKLFARNYWEAEELCKKVLICRGDGAPEVGGSRLDYGTFETAGELELDFGTVEHYAGYERQLALRQGIVSSGYKRDTYRFTERMHPFAHETFIPAEEDVIVTRIHCAAPGSVTLNAALKRGGDAHTLTVEDQELVLRAVLYGGLSFCVRTRVMASGGTVELHRGRIEVIGADEVILLTAIRSSYWGEDPDASTKRDLERAGLMFDYTEIKHRHEHEFASFYDRCDIDFSSGLGDRLPTDARLQLVSEGQADIGLENLFFRYGRYLLIASSKAPGRMPANLQGIWCKDINPRWNCDWHLNINLQMNYWPALMTNLADCHLPLFWLIERLAESGRKTAAVHYGAPGWVVHTLTNPWFFTSPGQDPSWGSYPGATGWLCAHIMEHFRFEGDRELFLKLYPLIREATEFYMHFLCADPVTGYLVTAPSNSPENRFYDQEGRSLAICMGPTMDTQLLIELFDSVIEMREVTGESPEWLERVKQTKDRLPPMRILPDGRLAEWMEDFGEPEPGHRHIAHLYGLHPAGIITPDGTPELAAAAERSLEYRLAHGGGQTGWSRAWLACFYARLFKGDEAQFHVKHMLANNVLPNLFDIHPPFQIDGNFGVTAMMAELLVQSQGGIVRLLPALPAEWRSGSAQGLRVRGSVTVDLAWEQGELRDAVMTADRNCSIQWSCAGQMRAVTLSASERTVIFAGSK</sequence>
<dbReference type="AlphaFoldDB" id="A0A328TVQ6"/>